<dbReference type="Gene3D" id="3.40.50.1820">
    <property type="entry name" value="alpha/beta hydrolase"/>
    <property type="match status" value="1"/>
</dbReference>
<keyword evidence="2" id="KW-0378">Hydrolase</keyword>
<dbReference type="Pfam" id="PF00561">
    <property type="entry name" value="Abhydrolase_1"/>
    <property type="match status" value="1"/>
</dbReference>
<evidence type="ECO:0000313" key="2">
    <source>
        <dbReference type="EMBL" id="MFC7382362.1"/>
    </source>
</evidence>
<organism evidence="2 3">
    <name type="scientific">Sphaerisporangium rhizosphaerae</name>
    <dbReference type="NCBI Taxonomy" id="2269375"/>
    <lineage>
        <taxon>Bacteria</taxon>
        <taxon>Bacillati</taxon>
        <taxon>Actinomycetota</taxon>
        <taxon>Actinomycetes</taxon>
        <taxon>Streptosporangiales</taxon>
        <taxon>Streptosporangiaceae</taxon>
        <taxon>Sphaerisporangium</taxon>
    </lineage>
</organism>
<dbReference type="SUPFAM" id="SSF53474">
    <property type="entry name" value="alpha/beta-Hydrolases"/>
    <property type="match status" value="1"/>
</dbReference>
<accession>A0ABW2P073</accession>
<dbReference type="PANTHER" id="PTHR43433:SF5">
    <property type="entry name" value="AB HYDROLASE-1 DOMAIN-CONTAINING PROTEIN"/>
    <property type="match status" value="1"/>
</dbReference>
<name>A0ABW2P073_9ACTN</name>
<reference evidence="3" key="1">
    <citation type="journal article" date="2019" name="Int. J. Syst. Evol. Microbiol.">
        <title>The Global Catalogue of Microorganisms (GCM) 10K type strain sequencing project: providing services to taxonomists for standard genome sequencing and annotation.</title>
        <authorList>
            <consortium name="The Broad Institute Genomics Platform"/>
            <consortium name="The Broad Institute Genome Sequencing Center for Infectious Disease"/>
            <person name="Wu L."/>
            <person name="Ma J."/>
        </authorList>
    </citation>
    <scope>NUCLEOTIDE SEQUENCE [LARGE SCALE GENOMIC DNA]</scope>
    <source>
        <strain evidence="3">CECT 7649</strain>
    </source>
</reference>
<protein>
    <submittedName>
        <fullName evidence="2">Alpha/beta fold hydrolase</fullName>
    </submittedName>
</protein>
<gene>
    <name evidence="2" type="ORF">ACFQSB_09130</name>
</gene>
<dbReference type="RefSeq" id="WP_380825583.1">
    <property type="nucleotide sequence ID" value="NZ_JBHTCG010000005.1"/>
</dbReference>
<keyword evidence="3" id="KW-1185">Reference proteome</keyword>
<dbReference type="InterPro" id="IPR000073">
    <property type="entry name" value="AB_hydrolase_1"/>
</dbReference>
<evidence type="ECO:0000313" key="3">
    <source>
        <dbReference type="Proteomes" id="UP001596496"/>
    </source>
</evidence>
<dbReference type="InterPro" id="IPR050471">
    <property type="entry name" value="AB_hydrolase"/>
</dbReference>
<sequence>MMVTHKSHVLDVAGARIHYEVRGSGPALLLIPGSNGDAGFFDAMADRLADRYMVISYDRRGFSRSPASEEPAGWIETHVEDARRLIDSVAEEPVRVFGTSAGAVIGLALIGWHPHKVGRLVAHEPPLLEVLPDAPRWRAFFEDVVATHQSQGADAAMRQFMTGIGMGEAQRPADLDPELLGRMAGIAHTVLTQEVPNAPSHRPDLAALDAHHARIVLAGGRDSRAHFPYQPAVVLAARWNQQVIEFPGDHLGYWSHPAEFAATLTDAMAM</sequence>
<proteinExistence type="predicted"/>
<comment type="caution">
    <text evidence="2">The sequence shown here is derived from an EMBL/GenBank/DDBJ whole genome shotgun (WGS) entry which is preliminary data.</text>
</comment>
<dbReference type="GO" id="GO:0016787">
    <property type="term" value="F:hydrolase activity"/>
    <property type="evidence" value="ECO:0007669"/>
    <property type="project" value="UniProtKB-KW"/>
</dbReference>
<dbReference type="EMBL" id="JBHTCG010000005">
    <property type="protein sequence ID" value="MFC7382362.1"/>
    <property type="molecule type" value="Genomic_DNA"/>
</dbReference>
<feature type="domain" description="AB hydrolase-1" evidence="1">
    <location>
        <begin position="26"/>
        <end position="149"/>
    </location>
</feature>
<evidence type="ECO:0000259" key="1">
    <source>
        <dbReference type="Pfam" id="PF00561"/>
    </source>
</evidence>
<dbReference type="InterPro" id="IPR029058">
    <property type="entry name" value="AB_hydrolase_fold"/>
</dbReference>
<dbReference type="PANTHER" id="PTHR43433">
    <property type="entry name" value="HYDROLASE, ALPHA/BETA FOLD FAMILY PROTEIN"/>
    <property type="match status" value="1"/>
</dbReference>
<dbReference type="Proteomes" id="UP001596496">
    <property type="component" value="Unassembled WGS sequence"/>
</dbReference>